<keyword evidence="5 7" id="KW-0472">Membrane</keyword>
<evidence type="ECO:0000256" key="1">
    <source>
        <dbReference type="ARBA" id="ARBA00004162"/>
    </source>
</evidence>
<feature type="region of interest" description="Disordered" evidence="6">
    <location>
        <begin position="299"/>
        <end position="385"/>
    </location>
</feature>
<keyword evidence="2" id="KW-1003">Cell membrane</keyword>
<evidence type="ECO:0000256" key="4">
    <source>
        <dbReference type="ARBA" id="ARBA00022989"/>
    </source>
</evidence>
<feature type="transmembrane region" description="Helical" evidence="7">
    <location>
        <begin position="65"/>
        <end position="83"/>
    </location>
</feature>
<reference evidence="9 10" key="2">
    <citation type="submission" date="2020-04" db="EMBL/GenBank/DDBJ databases">
        <authorList>
            <person name="Fomenkov A."/>
            <person name="Anton B.P."/>
            <person name="Roberts R.J."/>
        </authorList>
    </citation>
    <scope>NUCLEOTIDE SEQUENCE [LARGE SCALE GENOMIC DNA]</scope>
    <source>
        <strain evidence="9 10">S2</strain>
    </source>
</reference>
<dbReference type="AlphaFoldDB" id="A0A6H1P111"/>
<name>A0A6H1P111_PRIMG</name>
<dbReference type="Proteomes" id="UP000501868">
    <property type="component" value="Chromosome"/>
</dbReference>
<keyword evidence="3 7" id="KW-0812">Transmembrane</keyword>
<comment type="subcellular location">
    <subcellularLocation>
        <location evidence="1">Cell membrane</location>
        <topology evidence="1">Single-pass membrane protein</topology>
    </subcellularLocation>
</comment>
<dbReference type="InterPro" id="IPR055431">
    <property type="entry name" value="RsgI_M"/>
</dbReference>
<keyword evidence="4 7" id="KW-1133">Transmembrane helix</keyword>
<evidence type="ECO:0000313" key="10">
    <source>
        <dbReference type="Proteomes" id="UP000501868"/>
    </source>
</evidence>
<evidence type="ECO:0000256" key="3">
    <source>
        <dbReference type="ARBA" id="ARBA00022692"/>
    </source>
</evidence>
<evidence type="ECO:0000256" key="2">
    <source>
        <dbReference type="ARBA" id="ARBA00022475"/>
    </source>
</evidence>
<gene>
    <name evidence="9" type="ORF">HFZ78_11400</name>
</gene>
<sequence>MKKGVVMEIDDAFLTLLTPEGEFLHAKRQNQSYAIGEEIHFFPIESAKTTNHFNILKNVFKLKPVWALMAALFIFLGSFFPMYQNNKAYAYMSIDVNPSIELSINKKMQVVEINGYNKEGKEIISHLNKWKKEDVSKVAQTILAEMKKEGYLNTKENIIISTVRTKEAEVKIDKKLQENIDEIKASVNKQKLEITVLKATESEWKKAHKLGITTGKYKKSKVQGSINQNVKTKDKGGKIDRKAIPLSSANTNPLGQFKKQTENKAIENNGIAGKKKQTEKIWLNGKSIPHGQLKKIEDDQLKQKQQQPKKQNNQREKSSGNKKSKSNEINKEKDSQKVDDKNIGQHQVKYTPKYKDKNSEKHDEKHNGKSSQEQQRKKNYHQTNK</sequence>
<evidence type="ECO:0000256" key="6">
    <source>
        <dbReference type="SAM" id="MobiDB-lite"/>
    </source>
</evidence>
<proteinExistence type="predicted"/>
<evidence type="ECO:0000259" key="8">
    <source>
        <dbReference type="PROSITE" id="PS51849"/>
    </source>
</evidence>
<organism evidence="9 10">
    <name type="scientific">Priestia megaterium</name>
    <name type="common">Bacillus megaterium</name>
    <dbReference type="NCBI Taxonomy" id="1404"/>
    <lineage>
        <taxon>Bacteria</taxon>
        <taxon>Bacillati</taxon>
        <taxon>Bacillota</taxon>
        <taxon>Bacilli</taxon>
        <taxon>Bacillales</taxon>
        <taxon>Bacillaceae</taxon>
        <taxon>Priestia</taxon>
    </lineage>
</organism>
<evidence type="ECO:0000256" key="5">
    <source>
        <dbReference type="ARBA" id="ARBA00023136"/>
    </source>
</evidence>
<feature type="compositionally biased region" description="Basic and acidic residues" evidence="6">
    <location>
        <begin position="353"/>
        <end position="367"/>
    </location>
</feature>
<dbReference type="Pfam" id="PF12791">
    <property type="entry name" value="RsgI_N"/>
    <property type="match status" value="1"/>
</dbReference>
<feature type="compositionally biased region" description="Basic and acidic residues" evidence="6">
    <location>
        <begin position="231"/>
        <end position="243"/>
    </location>
</feature>
<evidence type="ECO:0000256" key="7">
    <source>
        <dbReference type="SAM" id="Phobius"/>
    </source>
</evidence>
<dbReference type="Pfam" id="PF23750">
    <property type="entry name" value="RsgI_M"/>
    <property type="match status" value="1"/>
</dbReference>
<dbReference type="PROSITE" id="PS51849">
    <property type="entry name" value="RSGI_N"/>
    <property type="match status" value="1"/>
</dbReference>
<dbReference type="InterPro" id="IPR024449">
    <property type="entry name" value="Anti-sigma_RsgI_N"/>
</dbReference>
<feature type="domain" description="RsgI N-terminal anti-sigma" evidence="8">
    <location>
        <begin position="2"/>
        <end position="50"/>
    </location>
</feature>
<feature type="compositionally biased region" description="Basic and acidic residues" evidence="6">
    <location>
        <begin position="313"/>
        <end position="343"/>
    </location>
</feature>
<protein>
    <submittedName>
        <fullName evidence="9">Anti-sigma factor domain-containing protein</fullName>
    </submittedName>
</protein>
<accession>A0A6H1P111</accession>
<evidence type="ECO:0000313" key="9">
    <source>
        <dbReference type="EMBL" id="QIZ07236.1"/>
    </source>
</evidence>
<dbReference type="GO" id="GO:0005886">
    <property type="term" value="C:plasma membrane"/>
    <property type="evidence" value="ECO:0007669"/>
    <property type="project" value="UniProtKB-SubCell"/>
</dbReference>
<dbReference type="EMBL" id="CP051128">
    <property type="protein sequence ID" value="QIZ07236.1"/>
    <property type="molecule type" value="Genomic_DNA"/>
</dbReference>
<reference evidence="9 10" key="1">
    <citation type="submission" date="2020-04" db="EMBL/GenBank/DDBJ databases">
        <title>Genome-Wide Identification of 5-Methylcytosine Sites in Bacterial Genomes By High-Throughput Sequencing of MspJI Restriction Fragments.</title>
        <authorList>
            <person name="Wu V."/>
        </authorList>
    </citation>
    <scope>NUCLEOTIDE SEQUENCE [LARGE SCALE GENOMIC DNA]</scope>
    <source>
        <strain evidence="9 10">S2</strain>
    </source>
</reference>
<feature type="region of interest" description="Disordered" evidence="6">
    <location>
        <begin position="224"/>
        <end position="272"/>
    </location>
</feature>